<dbReference type="InterPro" id="IPR050109">
    <property type="entry name" value="HTH-type_TetR-like_transc_reg"/>
</dbReference>
<evidence type="ECO:0000256" key="4">
    <source>
        <dbReference type="PROSITE-ProRule" id="PRU00335"/>
    </source>
</evidence>
<dbReference type="GO" id="GO:0003700">
    <property type="term" value="F:DNA-binding transcription factor activity"/>
    <property type="evidence" value="ECO:0007669"/>
    <property type="project" value="TreeGrafter"/>
</dbReference>
<accession>A0A3P1X1Z6</accession>
<name>A0A3P1X1Z6_9ACTN</name>
<dbReference type="RefSeq" id="WP_125227035.1">
    <property type="nucleotide sequence ID" value="NZ_RQYT01000004.1"/>
</dbReference>
<feature type="DNA-binding region" description="H-T-H motif" evidence="4">
    <location>
        <begin position="33"/>
        <end position="52"/>
    </location>
</feature>
<dbReference type="InterPro" id="IPR009057">
    <property type="entry name" value="Homeodomain-like_sf"/>
</dbReference>
<evidence type="ECO:0000259" key="5">
    <source>
        <dbReference type="PROSITE" id="PS50977"/>
    </source>
</evidence>
<proteinExistence type="predicted"/>
<dbReference type="AlphaFoldDB" id="A0A3P1X1Z6"/>
<dbReference type="EMBL" id="RQYT01000004">
    <property type="protein sequence ID" value="RRD50763.1"/>
    <property type="molecule type" value="Genomic_DNA"/>
</dbReference>
<dbReference type="SUPFAM" id="SSF46689">
    <property type="entry name" value="Homeodomain-like"/>
    <property type="match status" value="1"/>
</dbReference>
<dbReference type="PANTHER" id="PTHR30055:SF234">
    <property type="entry name" value="HTH-TYPE TRANSCRIPTIONAL REGULATOR BETI"/>
    <property type="match status" value="1"/>
</dbReference>
<feature type="domain" description="HTH tetR-type" evidence="5">
    <location>
        <begin position="11"/>
        <end position="70"/>
    </location>
</feature>
<dbReference type="OrthoDB" id="3539650at2"/>
<evidence type="ECO:0000313" key="6">
    <source>
        <dbReference type="EMBL" id="RRD50763.1"/>
    </source>
</evidence>
<keyword evidence="3" id="KW-0804">Transcription</keyword>
<dbReference type="PANTHER" id="PTHR30055">
    <property type="entry name" value="HTH-TYPE TRANSCRIPTIONAL REGULATOR RUTR"/>
    <property type="match status" value="1"/>
</dbReference>
<evidence type="ECO:0000313" key="7">
    <source>
        <dbReference type="Proteomes" id="UP000280935"/>
    </source>
</evidence>
<dbReference type="InterPro" id="IPR001647">
    <property type="entry name" value="HTH_TetR"/>
</dbReference>
<evidence type="ECO:0000256" key="2">
    <source>
        <dbReference type="ARBA" id="ARBA00023125"/>
    </source>
</evidence>
<sequence length="197" mass="21715">MMSRATPLSPDERRASLITVTRELIREHGHDVTTKQVADAAGVAEGTVFRVFPTRRDLIAATVADELSSTRLDDLLAAVAPTDTLDDTTETCIRTVADYASVAAQLFKRPGCPADLNRDPHDIVSLWRERLAQLHAWIDARLTPFDDDLLPTRSEFTHVVFTLGMGLAHNLHSPTQPNPALLTRIALDGARRKETPC</sequence>
<dbReference type="PRINTS" id="PR00455">
    <property type="entry name" value="HTHTETR"/>
</dbReference>
<dbReference type="Proteomes" id="UP000280935">
    <property type="component" value="Unassembled WGS sequence"/>
</dbReference>
<evidence type="ECO:0000256" key="1">
    <source>
        <dbReference type="ARBA" id="ARBA00023015"/>
    </source>
</evidence>
<keyword evidence="2 4" id="KW-0238">DNA-binding</keyword>
<gene>
    <name evidence="6" type="ORF">EII35_03265</name>
</gene>
<comment type="caution">
    <text evidence="6">The sequence shown here is derived from an EMBL/GenBank/DDBJ whole genome shotgun (WGS) entry which is preliminary data.</text>
</comment>
<dbReference type="GO" id="GO:0000976">
    <property type="term" value="F:transcription cis-regulatory region binding"/>
    <property type="evidence" value="ECO:0007669"/>
    <property type="project" value="TreeGrafter"/>
</dbReference>
<dbReference type="Gene3D" id="1.10.357.10">
    <property type="entry name" value="Tetracycline Repressor, domain 2"/>
    <property type="match status" value="1"/>
</dbReference>
<dbReference type="PROSITE" id="PS50977">
    <property type="entry name" value="HTH_TETR_2"/>
    <property type="match status" value="1"/>
</dbReference>
<dbReference type="Pfam" id="PF00440">
    <property type="entry name" value="TetR_N"/>
    <property type="match status" value="1"/>
</dbReference>
<evidence type="ECO:0000256" key="3">
    <source>
        <dbReference type="ARBA" id="ARBA00023163"/>
    </source>
</evidence>
<protein>
    <submittedName>
        <fullName evidence="6">TetR/AcrR family transcriptional regulator</fullName>
    </submittedName>
</protein>
<organism evidence="6 7">
    <name type="scientific">Arachnia propionica</name>
    <dbReference type="NCBI Taxonomy" id="1750"/>
    <lineage>
        <taxon>Bacteria</taxon>
        <taxon>Bacillati</taxon>
        <taxon>Actinomycetota</taxon>
        <taxon>Actinomycetes</taxon>
        <taxon>Propionibacteriales</taxon>
        <taxon>Propionibacteriaceae</taxon>
        <taxon>Arachnia</taxon>
    </lineage>
</organism>
<keyword evidence="1" id="KW-0805">Transcription regulation</keyword>
<reference evidence="6 7" key="1">
    <citation type="submission" date="2018-11" db="EMBL/GenBank/DDBJ databases">
        <title>Genomes From Bacteria Associated with the Canine Oral Cavity: a Test Case for Automated Genome-Based Taxonomic Assignment.</title>
        <authorList>
            <person name="Coil D.A."/>
            <person name="Jospin G."/>
            <person name="Darling A.E."/>
            <person name="Wallis C."/>
            <person name="Davis I.J."/>
            <person name="Harris S."/>
            <person name="Eisen J.A."/>
            <person name="Holcombe L.J."/>
            <person name="O'Flynn C."/>
        </authorList>
    </citation>
    <scope>NUCLEOTIDE SEQUENCE [LARGE SCALE GENOMIC DNA]</scope>
    <source>
        <strain evidence="6 7">OH2822_COT-296</strain>
    </source>
</reference>